<dbReference type="PANTHER" id="PTHR38015">
    <property type="entry name" value="BLR6086 PROTEIN"/>
    <property type="match status" value="1"/>
</dbReference>
<dbReference type="Gene3D" id="3.40.50.720">
    <property type="entry name" value="NAD(P)-binding Rossmann-like Domain"/>
    <property type="match status" value="1"/>
</dbReference>
<dbReference type="InterPro" id="IPR003421">
    <property type="entry name" value="Opine_DH"/>
</dbReference>
<evidence type="ECO:0000259" key="1">
    <source>
        <dbReference type="Pfam" id="PF02317"/>
    </source>
</evidence>
<protein>
    <recommendedName>
        <fullName evidence="5">Opine dehydrogenase</fullName>
    </recommendedName>
</protein>
<dbReference type="EMBL" id="BJUU01000002">
    <property type="protein sequence ID" value="GEK79058.1"/>
    <property type="molecule type" value="Genomic_DNA"/>
</dbReference>
<dbReference type="Pfam" id="PF02317">
    <property type="entry name" value="Octopine_DH"/>
    <property type="match status" value="1"/>
</dbReference>
<dbReference type="PROSITE" id="PS00065">
    <property type="entry name" value="D_2_HYDROXYACID_DH_1"/>
    <property type="match status" value="1"/>
</dbReference>
<dbReference type="PANTHER" id="PTHR38015:SF1">
    <property type="entry name" value="OPINE DEHYDROGENASE DOMAIN-CONTAINING PROTEIN"/>
    <property type="match status" value="1"/>
</dbReference>
<organism evidence="3 4">
    <name type="scientific">Agrococcus baldri</name>
    <dbReference type="NCBI Taxonomy" id="153730"/>
    <lineage>
        <taxon>Bacteria</taxon>
        <taxon>Bacillati</taxon>
        <taxon>Actinomycetota</taxon>
        <taxon>Actinomycetes</taxon>
        <taxon>Micrococcales</taxon>
        <taxon>Microbacteriaceae</taxon>
        <taxon>Agrococcus</taxon>
    </lineage>
</organism>
<sequence>MGSIAIIGAGNVGQAIAGHMTIEGHDVRVFSRWERDYAAIEQRGGIALSGDVEGSAMPGLLTTDLAAATVGAEVVVVAAPAFAHPYLSEALAAVLEPEQLVIFQPGVLGSAVELVGKFVQAGRAPALVAETATSLYTCRLRGSAQVYVGAIKQAVPMAAVPSSRTGEALARLVPFFGERYVDGGDALQVGLANVNPVYHVPPAILNFKTVEDAARLPQHTLVTERIGELIHALDEERIGLGRALGVEVPSFWSFLETSYGVDEGSYVERVVAGYGRQGFPEPDSIEHRYFTEDIPFGLLTWSSIAAQIGYAMPLTDAFVRISEVLCGRAWDADGRTAESLGLAGVDAEGIRAAFVTGALPVAAV</sequence>
<dbReference type="Gene3D" id="1.10.1040.10">
    <property type="entry name" value="N-(1-d-carboxylethyl)-l-norvaline Dehydrogenase, domain 2"/>
    <property type="match status" value="1"/>
</dbReference>
<gene>
    <name evidence="3" type="primary">odh</name>
    <name evidence="3" type="ORF">ABA31_04090</name>
</gene>
<evidence type="ECO:0000313" key="3">
    <source>
        <dbReference type="EMBL" id="GEK79058.1"/>
    </source>
</evidence>
<comment type="caution">
    <text evidence="3">The sequence shown here is derived from an EMBL/GenBank/DDBJ whole genome shotgun (WGS) entry which is preliminary data.</text>
</comment>
<dbReference type="InterPro" id="IPR013332">
    <property type="entry name" value="KPR_N"/>
</dbReference>
<feature type="domain" description="Ketopantoate reductase N-terminal" evidence="2">
    <location>
        <begin position="4"/>
        <end position="151"/>
    </location>
</feature>
<proteinExistence type="predicted"/>
<dbReference type="AlphaFoldDB" id="A0AA87RG77"/>
<dbReference type="InterPro" id="IPR051729">
    <property type="entry name" value="Opine/Lysopine_DH"/>
</dbReference>
<evidence type="ECO:0008006" key="5">
    <source>
        <dbReference type="Google" id="ProtNLM"/>
    </source>
</evidence>
<dbReference type="InterPro" id="IPR036291">
    <property type="entry name" value="NAD(P)-bd_dom_sf"/>
</dbReference>
<reference evidence="3 4" key="1">
    <citation type="submission" date="2019-07" db="EMBL/GenBank/DDBJ databases">
        <title>Whole genome shotgun sequence of Agrococcus baldri NBRC 103055.</title>
        <authorList>
            <person name="Hosoyama A."/>
            <person name="Uohara A."/>
            <person name="Ohji S."/>
            <person name="Ichikawa N."/>
        </authorList>
    </citation>
    <scope>NUCLEOTIDE SEQUENCE [LARGE SCALE GENOMIC DNA]</scope>
    <source>
        <strain evidence="3 4">NBRC 103055</strain>
    </source>
</reference>
<dbReference type="Proteomes" id="UP000321749">
    <property type="component" value="Unassembled WGS sequence"/>
</dbReference>
<dbReference type="Pfam" id="PF02558">
    <property type="entry name" value="ApbA"/>
    <property type="match status" value="1"/>
</dbReference>
<evidence type="ECO:0000259" key="2">
    <source>
        <dbReference type="Pfam" id="PF02558"/>
    </source>
</evidence>
<dbReference type="GO" id="GO:0016491">
    <property type="term" value="F:oxidoreductase activity"/>
    <property type="evidence" value="ECO:0007669"/>
    <property type="project" value="InterPro"/>
</dbReference>
<accession>A0AA87RG77</accession>
<dbReference type="SUPFAM" id="SSF51735">
    <property type="entry name" value="NAD(P)-binding Rossmann-fold domains"/>
    <property type="match status" value="1"/>
</dbReference>
<keyword evidence="4" id="KW-1185">Reference proteome</keyword>
<dbReference type="InterPro" id="IPR013328">
    <property type="entry name" value="6PGD_dom2"/>
</dbReference>
<evidence type="ECO:0000313" key="4">
    <source>
        <dbReference type="Proteomes" id="UP000321749"/>
    </source>
</evidence>
<dbReference type="InterPro" id="IPR029752">
    <property type="entry name" value="D-isomer_DH_CS1"/>
</dbReference>
<dbReference type="RefSeq" id="WP_186808074.1">
    <property type="nucleotide sequence ID" value="NZ_BJUU01000002.1"/>
</dbReference>
<feature type="domain" description="Opine dehydrogenase" evidence="1">
    <location>
        <begin position="185"/>
        <end position="324"/>
    </location>
</feature>
<dbReference type="SUPFAM" id="SSF48179">
    <property type="entry name" value="6-phosphogluconate dehydrogenase C-terminal domain-like"/>
    <property type="match status" value="1"/>
</dbReference>
<name>A0AA87RG77_9MICO</name>
<dbReference type="InterPro" id="IPR008927">
    <property type="entry name" value="6-PGluconate_DH-like_C_sf"/>
</dbReference>